<accession>A0A926EB90</accession>
<keyword evidence="6" id="KW-0732">Signal</keyword>
<comment type="caution">
    <text evidence="10">The sequence shown here is derived from an EMBL/GenBank/DDBJ whole genome shotgun (WGS) entry which is preliminary data.</text>
</comment>
<evidence type="ECO:0000256" key="4">
    <source>
        <dbReference type="SAM" id="MobiDB-lite"/>
    </source>
</evidence>
<dbReference type="InterPro" id="IPR013148">
    <property type="entry name" value="Glyco_hydro_32_N"/>
</dbReference>
<dbReference type="InterPro" id="IPR023296">
    <property type="entry name" value="Glyco_hydro_beta-prop_sf"/>
</dbReference>
<reference evidence="10" key="1">
    <citation type="submission" date="2020-08" db="EMBL/GenBank/DDBJ databases">
        <title>Genome public.</title>
        <authorList>
            <person name="Liu C."/>
            <person name="Sun Q."/>
        </authorList>
    </citation>
    <scope>NUCLEOTIDE SEQUENCE</scope>
    <source>
        <strain evidence="10">NSJ-54</strain>
    </source>
</reference>
<evidence type="ECO:0000256" key="1">
    <source>
        <dbReference type="ARBA" id="ARBA00009902"/>
    </source>
</evidence>
<evidence type="ECO:0000259" key="8">
    <source>
        <dbReference type="Pfam" id="PF08244"/>
    </source>
</evidence>
<gene>
    <name evidence="10" type="ORF">H8709_07175</name>
</gene>
<dbReference type="Proteomes" id="UP000660861">
    <property type="component" value="Unassembled WGS sequence"/>
</dbReference>
<keyword evidence="2" id="KW-0378">Hydrolase</keyword>
<proteinExistence type="inferred from homology"/>
<evidence type="ECO:0000259" key="7">
    <source>
        <dbReference type="Pfam" id="PF00251"/>
    </source>
</evidence>
<dbReference type="PANTHER" id="PTHR42800">
    <property type="entry name" value="EXOINULINASE INUD (AFU_ORTHOLOGUE AFUA_5G00480)"/>
    <property type="match status" value="1"/>
</dbReference>
<feature type="domain" description="Glycosyl hydrolase family 32 N-terminal" evidence="7">
    <location>
        <begin position="1029"/>
        <end position="1360"/>
    </location>
</feature>
<feature type="domain" description="Cadherin-like beta-sandwich-like" evidence="9">
    <location>
        <begin position="1628"/>
        <end position="1712"/>
    </location>
</feature>
<name>A0A926EB90_9FIRM</name>
<evidence type="ECO:0000259" key="9">
    <source>
        <dbReference type="Pfam" id="PF12733"/>
    </source>
</evidence>
<sequence>MNPKRGKGRMRAFLKKRVLPAILSLSMGLSMALPGSLTALAAGTFETNLTNLHGLSGTWSETADGYHGVAYGPGGNSFAIADEQVGKDDLFTYEAQVSSTSTNPDFNASLIFGLKNPQNPAERFYDFGIMTGSNRYIRFDQINGELSSNSLQASALAEVKDSYQLKIVRSSQTEFEFFIDNASILKMDLPGFEGGYVGMMTNDVGTYQNVRLTIDGSTQGFVSNLTGWKAQSGTWTETSQGYKSENAGGNNFLISDKTLGADDLFTYEADVTPLEDNAGLAFGIEDPANPTKHWYCFSVVKGNVGLVFEQVNGEAVGGLPTFVALTDEEKAQTTHHLKVVRKDAATFAFYIGDRLVHTATFAGYSGGTFGLLCTVKAAFQNANLTEEGTSIEGFQSNITGWHQVSGTWTFTEQGYEGVCSGNHFAMSEKRIDADTLFTYEADMTPKSAASGIVFGVLNPADPVTRWYCFNVVRDAAGNDISMIFNQTNGDPGGSIKASALTEDEKAKATYHMKVVREDKSTFKFYLDERLIFTETLDGFAGGAFGIMSTGNGIFNQVNFTDNGKVAGEGFVSNLSGWRGVNGSWGETDNGYHGEGSGNVFAMSSKAVNSHDPFTYEADMELPLDQTAGGITFGVKDPTNPSAKWFCMNVDRGGPLSRIFAQTNGNPDFILDYPLTDEEKDLTSYHLKVVREVKDGPVKFYLGERLLLEKELTTFEGGYFGVMTCNAAATFNHVNYTINGSDAAFTSNLTGWTPINGTWSVESNGYKGVTGGGDTWSYAKDKEITADEGFIYEADVQIKSGNHAAGLIFGVRDPADPAGRPSRLYSLLAIKDEGKVMAFTHKDGSAEWIEVADMTAADKAADIFHLRIEYLESKTANFYVNGTLYKTVAIPKFEGGFFGAMVSGGTTATFDNVNYYPAVTPKLQGLELIGAEMDTPFDAGDHSYWAEVGHSVDAVKVKTQFDSALYEVTVAGQKANPGVEVNVGLADGLNAVRVIVRDPGSDLSDTYTVNITREPNPDTLYKETARPQFHFTPYMYQMNDPNGLVYDDARGEYHLFFQCNRPFDTGVEGLNGTTCWGHAVSKDMVNWEELPLAITPDELGFAYSGSGVIDRNNTSGLFVDDPADPNYTPPGSRIVVFYASVAGDTTYGYAKQSMAYSADGGRTFIKYPGNPVVKNPGNMYGGGMRDPKVFWYEDASLKDGGIWVMVTVGDLHIFTSPNLIDWKHCGRPQINGQVFDSECPDLYPLPVDGDPDNIKWVYTGGGIFYVLGHMEVTGEDTVMFVPETDKLYALNGIADQGPGNPAPETYATQTFNNEKLGRTISISWLRDPSMQWKDKNWNSAQSIPMEHSLRTVDGKVKLFSYPAAEVKDMRDEKILSLKGVQVDESSENVLKDLKATSCDMEATITLGTATEVGFKLRVGAAGGGQELKITYNKNDGKLYVDKMKTGGGSYLGVYEPEMSLLDGNKIKLRMLLDQICFDVYGNDGEAAIAGLIYSEFENNGMEFFTNGTATLDLDVYSMKAMDRTVPDPVVPTVLTDLTLSSALLTPNFSADVTEYTATVANSMDSIKVLPTYTGDAAVTVNGTEVASGAYSTDISLSVGENTITVVAGEKTYTIKVTREEPAPVPTVLTDLALSTGTLAPNFSTEVTEYTATVANSVDSIKVLPTYTGDAAVTVNGVEVASGEYSADISLSVGENAITVVAGEKTYTIKVTREDKKPPVTETPFLDGLELSQGVLKPAFDKDVNAYTASVGNATDSIQVKPFYSGEMAVTVNGKAVESGAFSEAIALDVGENTIEVKLVMGEKENIYTIVVTRAKPADTTKPTTTKPSIPGGHSSDWKWPEGTTKPGTGKENPQSGDASALPIALLLMAGAAGTAVFLSRKRKK</sequence>
<evidence type="ECO:0000313" key="11">
    <source>
        <dbReference type="Proteomes" id="UP000660861"/>
    </source>
</evidence>
<feature type="domain" description="Glycosyl hydrolase family 32 C-terminal" evidence="8">
    <location>
        <begin position="1380"/>
        <end position="1514"/>
    </location>
</feature>
<dbReference type="Pfam" id="PF00251">
    <property type="entry name" value="Glyco_hydro_32N"/>
    <property type="match status" value="1"/>
</dbReference>
<evidence type="ECO:0000256" key="3">
    <source>
        <dbReference type="ARBA" id="ARBA00023295"/>
    </source>
</evidence>
<feature type="chain" id="PRO_5037319121" evidence="6">
    <location>
        <begin position="42"/>
        <end position="1883"/>
    </location>
</feature>
<dbReference type="EMBL" id="JACRTC010000004">
    <property type="protein sequence ID" value="MBC8570613.1"/>
    <property type="molecule type" value="Genomic_DNA"/>
</dbReference>
<protein>
    <submittedName>
        <fullName evidence="10">Cadherin-like beta sandwich domain-containing protein</fullName>
    </submittedName>
</protein>
<keyword evidence="5" id="KW-1133">Transmembrane helix</keyword>
<dbReference type="Pfam" id="PF12733">
    <property type="entry name" value="Cadherin-like"/>
    <property type="match status" value="4"/>
</dbReference>
<organism evidence="10 11">
    <name type="scientific">Zongyangia hominis</name>
    <dbReference type="NCBI Taxonomy" id="2763677"/>
    <lineage>
        <taxon>Bacteria</taxon>
        <taxon>Bacillati</taxon>
        <taxon>Bacillota</taxon>
        <taxon>Clostridia</taxon>
        <taxon>Eubacteriales</taxon>
        <taxon>Oscillospiraceae</taxon>
        <taxon>Zongyangia</taxon>
    </lineage>
</organism>
<evidence type="ECO:0000256" key="2">
    <source>
        <dbReference type="ARBA" id="ARBA00022801"/>
    </source>
</evidence>
<dbReference type="PROSITE" id="PS00609">
    <property type="entry name" value="GLYCOSYL_HYDROL_F32"/>
    <property type="match status" value="1"/>
</dbReference>
<dbReference type="InterPro" id="IPR013189">
    <property type="entry name" value="Glyco_hydro_32_C"/>
</dbReference>
<keyword evidence="3" id="KW-0326">Glycosidase</keyword>
<dbReference type="RefSeq" id="WP_262397710.1">
    <property type="nucleotide sequence ID" value="NZ_JACRTC010000004.1"/>
</dbReference>
<feature type="compositionally biased region" description="Low complexity" evidence="4">
    <location>
        <begin position="1817"/>
        <end position="1826"/>
    </location>
</feature>
<feature type="signal peptide" evidence="6">
    <location>
        <begin position="1"/>
        <end position="41"/>
    </location>
</feature>
<feature type="domain" description="Cadherin-like beta-sandwich-like" evidence="9">
    <location>
        <begin position="1533"/>
        <end position="1618"/>
    </location>
</feature>
<dbReference type="SMART" id="SM00640">
    <property type="entry name" value="Glyco_32"/>
    <property type="match status" value="1"/>
</dbReference>
<dbReference type="Gene3D" id="2.60.120.560">
    <property type="entry name" value="Exo-inulinase, domain 1"/>
    <property type="match status" value="6"/>
</dbReference>
<dbReference type="CDD" id="cd18622">
    <property type="entry name" value="GH32_Inu-like"/>
    <property type="match status" value="1"/>
</dbReference>
<evidence type="ECO:0000313" key="10">
    <source>
        <dbReference type="EMBL" id="MBC8570613.1"/>
    </source>
</evidence>
<dbReference type="GO" id="GO:0005737">
    <property type="term" value="C:cytoplasm"/>
    <property type="evidence" value="ECO:0007669"/>
    <property type="project" value="TreeGrafter"/>
</dbReference>
<feature type="region of interest" description="Disordered" evidence="4">
    <location>
        <begin position="1817"/>
        <end position="1856"/>
    </location>
</feature>
<dbReference type="InterPro" id="IPR018053">
    <property type="entry name" value="Glyco_hydro_32_AS"/>
</dbReference>
<dbReference type="GO" id="GO:0005987">
    <property type="term" value="P:sucrose catabolic process"/>
    <property type="evidence" value="ECO:0007669"/>
    <property type="project" value="TreeGrafter"/>
</dbReference>
<keyword evidence="11" id="KW-1185">Reference proteome</keyword>
<dbReference type="PANTHER" id="PTHR42800:SF1">
    <property type="entry name" value="EXOINULINASE INUD (AFU_ORTHOLOGUE AFUA_5G00480)"/>
    <property type="match status" value="1"/>
</dbReference>
<dbReference type="Gene3D" id="2.115.10.20">
    <property type="entry name" value="Glycosyl hydrolase domain, family 43"/>
    <property type="match status" value="1"/>
</dbReference>
<dbReference type="InterPro" id="IPR001362">
    <property type="entry name" value="Glyco_hydro_32"/>
</dbReference>
<dbReference type="SUPFAM" id="SSF49899">
    <property type="entry name" value="Concanavalin A-like lectins/glucanases"/>
    <property type="match status" value="1"/>
</dbReference>
<feature type="domain" description="Cadherin-like beta-sandwich-like" evidence="9">
    <location>
        <begin position="1734"/>
        <end position="1812"/>
    </location>
</feature>
<comment type="similarity">
    <text evidence="1">Belongs to the glycosyl hydrolase 32 family.</text>
</comment>
<dbReference type="GO" id="GO:0004575">
    <property type="term" value="F:sucrose alpha-glucosidase activity"/>
    <property type="evidence" value="ECO:0007669"/>
    <property type="project" value="TreeGrafter"/>
</dbReference>
<dbReference type="Pfam" id="PF08244">
    <property type="entry name" value="Glyco_hydro_32C"/>
    <property type="match status" value="1"/>
</dbReference>
<keyword evidence="5" id="KW-0812">Transmembrane</keyword>
<dbReference type="SUPFAM" id="SSF75005">
    <property type="entry name" value="Arabinanase/levansucrase/invertase"/>
    <property type="match status" value="1"/>
</dbReference>
<evidence type="ECO:0000256" key="5">
    <source>
        <dbReference type="SAM" id="Phobius"/>
    </source>
</evidence>
<keyword evidence="5" id="KW-0472">Membrane</keyword>
<feature type="transmembrane region" description="Helical" evidence="5">
    <location>
        <begin position="1859"/>
        <end position="1877"/>
    </location>
</feature>
<feature type="domain" description="Cadherin-like beta-sandwich-like" evidence="9">
    <location>
        <begin position="935"/>
        <end position="1013"/>
    </location>
</feature>
<dbReference type="InterPro" id="IPR025883">
    <property type="entry name" value="Cadherin-like_domain"/>
</dbReference>
<dbReference type="InterPro" id="IPR013320">
    <property type="entry name" value="ConA-like_dom_sf"/>
</dbReference>
<evidence type="ECO:0000256" key="6">
    <source>
        <dbReference type="SAM" id="SignalP"/>
    </source>
</evidence>